<gene>
    <name evidence="2" type="ORF">AUK05_01745</name>
</gene>
<organism evidence="2 3">
    <name type="scientific">Candidatus Shapirobacteria bacterium CG2_30_35_20</name>
    <dbReference type="NCBI Taxonomy" id="1805376"/>
    <lineage>
        <taxon>Bacteria</taxon>
        <taxon>Candidatus Shapironibacteriota</taxon>
    </lineage>
</organism>
<dbReference type="Gene3D" id="1.10.4030.10">
    <property type="entry name" value="Porin chaperone SurA, peptide-binding domain"/>
    <property type="match status" value="1"/>
</dbReference>
<comment type="caution">
    <text evidence="2">The sequence shown here is derived from an EMBL/GenBank/DDBJ whole genome shotgun (WGS) entry which is preliminary data.</text>
</comment>
<accession>A0A1J5HR40</accession>
<sequence>MKNLNQIVKIHLGILLIVLVALGYGYYRYWNIAVVNGKGISRIDYIKTMERAGGKQTLDQMVQESLILEEGRKNNITMDRTAIDAEIVKVEERLKAQGQTLDSALTLSGMTKADLEKQILIQKIQTTLAGNKTEITQTQIDEFIKTYKAQLPPKATKAKMETIAREELNAQAVKTAATTWVTELTKNAKVVMK</sequence>
<dbReference type="PANTHER" id="PTHR47245">
    <property type="entry name" value="PEPTIDYLPROLYL ISOMERASE"/>
    <property type="match status" value="1"/>
</dbReference>
<dbReference type="STRING" id="1805376.AUK05_01745"/>
<keyword evidence="1" id="KW-0812">Transmembrane</keyword>
<evidence type="ECO:0000256" key="1">
    <source>
        <dbReference type="SAM" id="Phobius"/>
    </source>
</evidence>
<evidence type="ECO:0008006" key="4">
    <source>
        <dbReference type="Google" id="ProtNLM"/>
    </source>
</evidence>
<proteinExistence type="predicted"/>
<dbReference type="InterPro" id="IPR027304">
    <property type="entry name" value="Trigger_fact/SurA_dom_sf"/>
</dbReference>
<dbReference type="InterPro" id="IPR050245">
    <property type="entry name" value="PrsA_foldase"/>
</dbReference>
<dbReference type="Proteomes" id="UP000182344">
    <property type="component" value="Unassembled WGS sequence"/>
</dbReference>
<name>A0A1J5HR40_9BACT</name>
<reference evidence="2 3" key="1">
    <citation type="journal article" date="2016" name="Environ. Microbiol.">
        <title>Genomic resolution of a cold subsurface aquifer community provides metabolic insights for novel microbes adapted to high CO concentrations.</title>
        <authorList>
            <person name="Probst A.J."/>
            <person name="Castelle C.J."/>
            <person name="Singh A."/>
            <person name="Brown C.T."/>
            <person name="Anantharaman K."/>
            <person name="Sharon I."/>
            <person name="Hug L.A."/>
            <person name="Burstein D."/>
            <person name="Emerson J.B."/>
            <person name="Thomas B.C."/>
            <person name="Banfield J.F."/>
        </authorList>
    </citation>
    <scope>NUCLEOTIDE SEQUENCE [LARGE SCALE GENOMIC DNA]</scope>
    <source>
        <strain evidence="2">CG2_30_35_20</strain>
    </source>
</reference>
<keyword evidence="1" id="KW-0472">Membrane</keyword>
<dbReference type="AlphaFoldDB" id="A0A1J5HR40"/>
<evidence type="ECO:0000313" key="3">
    <source>
        <dbReference type="Proteomes" id="UP000182344"/>
    </source>
</evidence>
<keyword evidence="1" id="KW-1133">Transmembrane helix</keyword>
<evidence type="ECO:0000313" key="2">
    <source>
        <dbReference type="EMBL" id="OIP87236.1"/>
    </source>
</evidence>
<dbReference type="EMBL" id="MNZO01000024">
    <property type="protein sequence ID" value="OIP87236.1"/>
    <property type="molecule type" value="Genomic_DNA"/>
</dbReference>
<protein>
    <recommendedName>
        <fullName evidence="4">SurA N-terminal domain-containing protein</fullName>
    </recommendedName>
</protein>
<feature type="transmembrane region" description="Helical" evidence="1">
    <location>
        <begin position="12"/>
        <end position="30"/>
    </location>
</feature>
<dbReference type="SUPFAM" id="SSF109998">
    <property type="entry name" value="Triger factor/SurA peptide-binding domain-like"/>
    <property type="match status" value="1"/>
</dbReference>
<dbReference type="PANTHER" id="PTHR47245:SF2">
    <property type="entry name" value="PEPTIDYL-PROLYL CIS-TRANS ISOMERASE HP_0175-RELATED"/>
    <property type="match status" value="1"/>
</dbReference>